<dbReference type="PANTHER" id="PTHR22957:SF502">
    <property type="entry name" value="SMALL G PROTEIN SIGNALING MODULATOR 2-RELATED"/>
    <property type="match status" value="1"/>
</dbReference>
<dbReference type="Pfam" id="PF00566">
    <property type="entry name" value="RabGAP-TBC"/>
    <property type="match status" value="1"/>
</dbReference>
<evidence type="ECO:0000256" key="1">
    <source>
        <dbReference type="ARBA" id="ARBA00022468"/>
    </source>
</evidence>
<comment type="caution">
    <text evidence="3">The sequence shown here is derived from an EMBL/GenBank/DDBJ whole genome shotgun (WGS) entry which is preliminary data.</text>
</comment>
<dbReference type="PROSITE" id="PS50086">
    <property type="entry name" value="TBC_RABGAP"/>
    <property type="match status" value="1"/>
</dbReference>
<dbReference type="Gene3D" id="1.10.8.270">
    <property type="entry name" value="putative rabgap domain of human tbc1 domain family member 14 like domains"/>
    <property type="match status" value="1"/>
</dbReference>
<evidence type="ECO:0000313" key="4">
    <source>
        <dbReference type="Proteomes" id="UP001498771"/>
    </source>
</evidence>
<keyword evidence="1" id="KW-0343">GTPase activation</keyword>
<name>A0ABR1F430_9ASCO</name>
<dbReference type="SMART" id="SM00164">
    <property type="entry name" value="TBC"/>
    <property type="match status" value="1"/>
</dbReference>
<gene>
    <name evidence="3" type="ORF">BZA70DRAFT_178179</name>
</gene>
<proteinExistence type="predicted"/>
<dbReference type="Gene3D" id="1.10.472.80">
    <property type="entry name" value="Ypt/Rab-GAP domain of gyp1p, domain 3"/>
    <property type="match status" value="1"/>
</dbReference>
<protein>
    <submittedName>
        <fullName evidence="3">Rab-GTPase-TBC domain-containing protein</fullName>
    </submittedName>
</protein>
<dbReference type="InterPro" id="IPR000195">
    <property type="entry name" value="Rab-GAP-TBC_dom"/>
</dbReference>
<dbReference type="Proteomes" id="UP001498771">
    <property type="component" value="Unassembled WGS sequence"/>
</dbReference>
<dbReference type="PANTHER" id="PTHR22957">
    <property type="entry name" value="TBC1 DOMAIN FAMILY MEMBER GTPASE-ACTIVATING PROTEIN"/>
    <property type="match status" value="1"/>
</dbReference>
<evidence type="ECO:0000259" key="2">
    <source>
        <dbReference type="PROSITE" id="PS50086"/>
    </source>
</evidence>
<sequence length="744" mass="85428">MAFSASSSLHSSRVARPLAAIDTAPPNSSKGKLLFAKSKVYVHPTPSAKDNIPGFIALVRPPNASSDREILLAWMPESLLRGDDFRAYSKVDLHPEDGPASDVYVSLPPISSISTFAFAIPLARLYSVMLRPPSLGWWWGSILIHTRDEDVVPALFFHDAESQSTILQQKQRNKKFTPFAPDGDLFWGGDQFMKYLRRYSSVEKSTFEQRLYLINPDPDDLLSFSPPNARIEPVSDRDSLSKLVKDARWNVLERLARVTRFSRRTAQDVIGNSPPAVRAMLNVPEVRQLGDDFDSARVYLAKWAMTISEEAERNKTKIVWTDVVGDHIGSDFGVLNVDDRVERRNEVSSEEWKAFFDHSGRLCITVSEVKERIFHGGLAPDVRPEAWLFLLGLYPWDSSQLDRQVIMASKRDEYYRLKRQWWDDVERQKSDPVWKDQRNRIEKDVHRTDRNIPLFAGEDTPHPDPDSPFANIGTNVHLEQLKDMLITYNEYNTTLGYVQGMSDLLSPIYAVIQDDAVAFWAFVGFMNRMERNFLRDQSGMHRQLLALDNLVQLMEPKLYTHLEKADSTNFFFVFRMLLVWFKREFKWDDVLRLWEVLWTDYLTSQFVLFVALAILDKHKDVIMEHLEHFDEVLKYMNELSKTIDVEETLTRAEALFYRFQRTVEAIDRKNKEPLPSGGGGWSSPISAVPSNNSNGAFPDGLPDKTLPLKPDVSGRIVISDVLRELLSKEIIVVKDTIPMEDYES</sequence>
<reference evidence="3 4" key="1">
    <citation type="submission" date="2024-03" db="EMBL/GenBank/DDBJ databases">
        <title>Genome-scale model development and genomic sequencing of the oleaginous clade Lipomyces.</title>
        <authorList>
            <consortium name="Lawrence Berkeley National Laboratory"/>
            <person name="Czajka J.J."/>
            <person name="Han Y."/>
            <person name="Kim J."/>
            <person name="Mondo S.J."/>
            <person name="Hofstad B.A."/>
            <person name="Robles A."/>
            <person name="Haridas S."/>
            <person name="Riley R."/>
            <person name="LaButti K."/>
            <person name="Pangilinan J."/>
            <person name="Andreopoulos W."/>
            <person name="Lipzen A."/>
            <person name="Yan J."/>
            <person name="Wang M."/>
            <person name="Ng V."/>
            <person name="Grigoriev I.V."/>
            <person name="Spatafora J.W."/>
            <person name="Magnuson J.K."/>
            <person name="Baker S.E."/>
            <person name="Pomraning K.R."/>
        </authorList>
    </citation>
    <scope>NUCLEOTIDE SEQUENCE [LARGE SCALE GENOMIC DNA]</scope>
    <source>
        <strain evidence="3 4">Phaff 52-87</strain>
    </source>
</reference>
<evidence type="ECO:0000313" key="3">
    <source>
        <dbReference type="EMBL" id="KAK7204589.1"/>
    </source>
</evidence>
<feature type="domain" description="Rab-GAP TBC" evidence="2">
    <location>
        <begin position="377"/>
        <end position="601"/>
    </location>
</feature>
<dbReference type="EMBL" id="JBBJBU010000007">
    <property type="protein sequence ID" value="KAK7204589.1"/>
    <property type="molecule type" value="Genomic_DNA"/>
</dbReference>
<keyword evidence="4" id="KW-1185">Reference proteome</keyword>
<organism evidence="3 4">
    <name type="scientific">Myxozyma melibiosi</name>
    <dbReference type="NCBI Taxonomy" id="54550"/>
    <lineage>
        <taxon>Eukaryota</taxon>
        <taxon>Fungi</taxon>
        <taxon>Dikarya</taxon>
        <taxon>Ascomycota</taxon>
        <taxon>Saccharomycotina</taxon>
        <taxon>Lipomycetes</taxon>
        <taxon>Lipomycetales</taxon>
        <taxon>Lipomycetaceae</taxon>
        <taxon>Myxozyma</taxon>
    </lineage>
</organism>
<dbReference type="InterPro" id="IPR035969">
    <property type="entry name" value="Rab-GAP_TBC_sf"/>
</dbReference>
<dbReference type="SUPFAM" id="SSF47923">
    <property type="entry name" value="Ypt/Rab-GAP domain of gyp1p"/>
    <property type="match status" value="2"/>
</dbReference>
<dbReference type="RefSeq" id="XP_064767622.1">
    <property type="nucleotide sequence ID" value="XM_064909915.1"/>
</dbReference>
<dbReference type="GeneID" id="90035427"/>
<accession>A0ABR1F430</accession>